<dbReference type="HOGENOM" id="CLU_108798_0_0_9"/>
<dbReference type="InterPro" id="IPR035922">
    <property type="entry name" value="3H_dom_sf"/>
</dbReference>
<dbReference type="InterPro" id="IPR036390">
    <property type="entry name" value="WH_DNA-bd_sf"/>
</dbReference>
<feature type="domain" description="Helix-turn-helix type 11" evidence="3">
    <location>
        <begin position="6"/>
        <end position="59"/>
    </location>
</feature>
<keyword evidence="1" id="KW-0533">Nickel</keyword>
<evidence type="ECO:0000259" key="3">
    <source>
        <dbReference type="Pfam" id="PF08279"/>
    </source>
</evidence>
<dbReference type="EMBL" id="CP000853">
    <property type="protein sequence ID" value="ABW17581.1"/>
    <property type="molecule type" value="Genomic_DNA"/>
</dbReference>
<dbReference type="AlphaFoldDB" id="A8MEB0"/>
<name>A8MEB0_ALKOO</name>
<dbReference type="Gene3D" id="3.30.1340.20">
    <property type="entry name" value="3H domain"/>
    <property type="match status" value="1"/>
</dbReference>
<dbReference type="Gene3D" id="1.10.10.10">
    <property type="entry name" value="Winged helix-like DNA-binding domain superfamily/Winged helix DNA-binding domain"/>
    <property type="match status" value="1"/>
</dbReference>
<dbReference type="PANTHER" id="PTHR40068">
    <property type="entry name" value="TRANSCRIPTION REPRESSOR NIAR-RELATED"/>
    <property type="match status" value="1"/>
</dbReference>
<evidence type="ECO:0000256" key="1">
    <source>
        <dbReference type="PIRSR" id="PIRSR037847-1"/>
    </source>
</evidence>
<feature type="binding site" evidence="1">
    <location>
        <position position="85"/>
    </location>
    <ligand>
        <name>Ni(2+)</name>
        <dbReference type="ChEBI" id="CHEBI:49786"/>
    </ligand>
</feature>
<protein>
    <submittedName>
        <fullName evidence="4">3H domain protein</fullName>
    </submittedName>
</protein>
<organism evidence="4 5">
    <name type="scientific">Alkaliphilus oremlandii (strain OhILAs)</name>
    <name type="common">Clostridium oremlandii (strain OhILAs)</name>
    <dbReference type="NCBI Taxonomy" id="350688"/>
    <lineage>
        <taxon>Bacteria</taxon>
        <taxon>Bacillati</taxon>
        <taxon>Bacillota</taxon>
        <taxon>Clostridia</taxon>
        <taxon>Peptostreptococcales</taxon>
        <taxon>Natronincolaceae</taxon>
        <taxon>Alkaliphilus</taxon>
    </lineage>
</organism>
<evidence type="ECO:0000259" key="2">
    <source>
        <dbReference type="Pfam" id="PF02829"/>
    </source>
</evidence>
<keyword evidence="5" id="KW-1185">Reference proteome</keyword>
<dbReference type="InterPro" id="IPR036388">
    <property type="entry name" value="WH-like_DNA-bd_sf"/>
</dbReference>
<dbReference type="InterPro" id="IPR004173">
    <property type="entry name" value="3H_domain"/>
</dbReference>
<evidence type="ECO:0000313" key="4">
    <source>
        <dbReference type="EMBL" id="ABW17581.1"/>
    </source>
</evidence>
<dbReference type="Pfam" id="PF08279">
    <property type="entry name" value="HTH_11"/>
    <property type="match status" value="1"/>
</dbReference>
<reference evidence="5" key="1">
    <citation type="submission" date="2007-10" db="EMBL/GenBank/DDBJ databases">
        <title>Complete genome of Alkaliphilus oremlandii OhILAs.</title>
        <authorList>
            <person name="Copeland A."/>
            <person name="Lucas S."/>
            <person name="Lapidus A."/>
            <person name="Barry K."/>
            <person name="Detter J.C."/>
            <person name="Glavina del Rio T."/>
            <person name="Hammon N."/>
            <person name="Israni S."/>
            <person name="Dalin E."/>
            <person name="Tice H."/>
            <person name="Pitluck S."/>
            <person name="Chain P."/>
            <person name="Malfatti S."/>
            <person name="Shin M."/>
            <person name="Vergez L."/>
            <person name="Schmutz J."/>
            <person name="Larimer F."/>
            <person name="Land M."/>
            <person name="Hauser L."/>
            <person name="Kyrpides N."/>
            <person name="Mikhailova N."/>
            <person name="Stolz J.F."/>
            <person name="Dawson A."/>
            <person name="Fisher E."/>
            <person name="Crable B."/>
            <person name="Perera E."/>
            <person name="Lisak J."/>
            <person name="Ranganathan M."/>
            <person name="Basu P."/>
            <person name="Richardson P."/>
        </authorList>
    </citation>
    <scope>NUCLEOTIDE SEQUENCE [LARGE SCALE GENOMIC DNA]</scope>
    <source>
        <strain evidence="5">OhILAs</strain>
    </source>
</reference>
<feature type="domain" description="3H" evidence="2">
    <location>
        <begin position="72"/>
        <end position="169"/>
    </location>
</feature>
<sequence>MNSIERRKYILDNLIKHKAPIKGTELAQLFNVTRQIIVQDIALLRAQGADIISTPQGYIIPFKKDNRIIKRIACKHEGYSPIREELQIMLDHGATIVDVIVEHPLYGEITSQLNITNKIDLDGFIENITKKKAEPLASLTDGIHIHTIEIANEKIFEDLKKALDEKGYLIKD</sequence>
<accession>A8MEB0</accession>
<dbReference type="eggNOG" id="COG1827">
    <property type="taxonomic scope" value="Bacteria"/>
</dbReference>
<dbReference type="STRING" id="350688.Clos_0011"/>
<dbReference type="SUPFAM" id="SSF75500">
    <property type="entry name" value="Putative transcriptional regulator TM1602, C-terminal domain"/>
    <property type="match status" value="1"/>
</dbReference>
<gene>
    <name evidence="4" type="ordered locus">Clos_0011</name>
</gene>
<proteinExistence type="predicted"/>
<dbReference type="Proteomes" id="UP000000269">
    <property type="component" value="Chromosome"/>
</dbReference>
<dbReference type="Pfam" id="PF02829">
    <property type="entry name" value="3H"/>
    <property type="match status" value="1"/>
</dbReference>
<evidence type="ECO:0000313" key="5">
    <source>
        <dbReference type="Proteomes" id="UP000000269"/>
    </source>
</evidence>
<dbReference type="OrthoDB" id="9792661at2"/>
<dbReference type="InterPro" id="IPR013196">
    <property type="entry name" value="HTH_11"/>
</dbReference>
<feature type="binding site" evidence="1">
    <location>
        <position position="76"/>
    </location>
    <ligand>
        <name>Ni(2+)</name>
        <dbReference type="ChEBI" id="CHEBI:49786"/>
    </ligand>
</feature>
<dbReference type="InterPro" id="IPR026043">
    <property type="entry name" value="NadR"/>
</dbReference>
<dbReference type="KEGG" id="aoe:Clos_0011"/>
<dbReference type="RefSeq" id="WP_012157896.1">
    <property type="nucleotide sequence ID" value="NC_009922.1"/>
</dbReference>
<feature type="binding site" evidence="1">
    <location>
        <position position="146"/>
    </location>
    <ligand>
        <name>Ni(2+)</name>
        <dbReference type="ChEBI" id="CHEBI:49786"/>
    </ligand>
</feature>
<dbReference type="PANTHER" id="PTHR40068:SF1">
    <property type="entry name" value="TRANSCRIPTION REPRESSOR NIAR-RELATED"/>
    <property type="match status" value="1"/>
</dbReference>
<dbReference type="GO" id="GO:0046872">
    <property type="term" value="F:metal ion binding"/>
    <property type="evidence" value="ECO:0007669"/>
    <property type="project" value="UniProtKB-KW"/>
</dbReference>
<keyword evidence="1" id="KW-0479">Metal-binding</keyword>
<feature type="binding site" evidence="1">
    <location>
        <position position="144"/>
    </location>
    <ligand>
        <name>Ni(2+)</name>
        <dbReference type="ChEBI" id="CHEBI:49786"/>
    </ligand>
</feature>
<dbReference type="SUPFAM" id="SSF46785">
    <property type="entry name" value="Winged helix' DNA-binding domain"/>
    <property type="match status" value="1"/>
</dbReference>
<dbReference type="PIRSF" id="PIRSF037847">
    <property type="entry name" value="NiaR"/>
    <property type="match status" value="1"/>
</dbReference>